<evidence type="ECO:0000313" key="5">
    <source>
        <dbReference type="Proteomes" id="UP000030763"/>
    </source>
</evidence>
<dbReference type="SUPFAM" id="SSF56112">
    <property type="entry name" value="Protein kinase-like (PK-like)"/>
    <property type="match status" value="1"/>
</dbReference>
<dbReference type="AlphaFoldDB" id="U6M6I2"/>
<dbReference type="RefSeq" id="XP_013336268.1">
    <property type="nucleotide sequence ID" value="XM_013480814.1"/>
</dbReference>
<keyword evidence="2" id="KW-1133">Transmembrane helix</keyword>
<dbReference type="PROSITE" id="PS50011">
    <property type="entry name" value="PROTEIN_KINASE_DOM"/>
    <property type="match status" value="1"/>
</dbReference>
<dbReference type="InterPro" id="IPR011009">
    <property type="entry name" value="Kinase-like_dom_sf"/>
</dbReference>
<dbReference type="OMA" id="LNEANCP"/>
<proteinExistence type="predicted"/>
<dbReference type="OrthoDB" id="346907at2759"/>
<feature type="region of interest" description="Disordered" evidence="1">
    <location>
        <begin position="20"/>
        <end position="54"/>
    </location>
</feature>
<accession>U6M6I2</accession>
<name>U6M6I2_EIMMA</name>
<evidence type="ECO:0000259" key="3">
    <source>
        <dbReference type="PROSITE" id="PS50011"/>
    </source>
</evidence>
<dbReference type="VEuPathDB" id="ToxoDB:EMWEY_00023540"/>
<evidence type="ECO:0000256" key="1">
    <source>
        <dbReference type="SAM" id="MobiDB-lite"/>
    </source>
</evidence>
<keyword evidence="5" id="KW-1185">Reference proteome</keyword>
<dbReference type="GO" id="GO:0005524">
    <property type="term" value="F:ATP binding"/>
    <property type="evidence" value="ECO:0007669"/>
    <property type="project" value="InterPro"/>
</dbReference>
<dbReference type="EMBL" id="HG720622">
    <property type="protein sequence ID" value="CDJ59621.1"/>
    <property type="molecule type" value="Genomic_DNA"/>
</dbReference>
<dbReference type="Proteomes" id="UP000030763">
    <property type="component" value="Unassembled WGS sequence"/>
</dbReference>
<gene>
    <name evidence="4" type="ORF">EMWEY_00023540</name>
</gene>
<reference evidence="4" key="2">
    <citation type="submission" date="2013-10" db="EMBL/GenBank/DDBJ databases">
        <authorList>
            <person name="Aslett M."/>
        </authorList>
    </citation>
    <scope>NUCLEOTIDE SEQUENCE [LARGE SCALE GENOMIC DNA]</scope>
    <source>
        <strain evidence="4">Weybridge</strain>
    </source>
</reference>
<evidence type="ECO:0000256" key="2">
    <source>
        <dbReference type="SAM" id="Phobius"/>
    </source>
</evidence>
<dbReference type="InterPro" id="IPR000719">
    <property type="entry name" value="Prot_kinase_dom"/>
</dbReference>
<organism evidence="4 5">
    <name type="scientific">Eimeria maxima</name>
    <name type="common">Coccidian parasite</name>
    <dbReference type="NCBI Taxonomy" id="5804"/>
    <lineage>
        <taxon>Eukaryota</taxon>
        <taxon>Sar</taxon>
        <taxon>Alveolata</taxon>
        <taxon>Apicomplexa</taxon>
        <taxon>Conoidasida</taxon>
        <taxon>Coccidia</taxon>
        <taxon>Eucoccidiorida</taxon>
        <taxon>Eimeriorina</taxon>
        <taxon>Eimeriidae</taxon>
        <taxon>Eimeria</taxon>
    </lineage>
</organism>
<reference evidence="4" key="1">
    <citation type="submission" date="2013-10" db="EMBL/GenBank/DDBJ databases">
        <title>Genomic analysis of the causative agents of coccidiosis in chickens.</title>
        <authorList>
            <person name="Reid A.J."/>
            <person name="Blake D."/>
            <person name="Billington K."/>
            <person name="Browne H."/>
            <person name="Dunn M."/>
            <person name="Hung S."/>
            <person name="Kawahara F."/>
            <person name="Miranda-Saavedra D."/>
            <person name="Mourier T."/>
            <person name="Nagra H."/>
            <person name="Otto T.D."/>
            <person name="Rawlings N."/>
            <person name="Sanchez A."/>
            <person name="Sanders M."/>
            <person name="Subramaniam C."/>
            <person name="Tay Y."/>
            <person name="Dear P."/>
            <person name="Doerig C."/>
            <person name="Gruber A."/>
            <person name="Parkinson J."/>
            <person name="Shirley M."/>
            <person name="Wan K.L."/>
            <person name="Berriman M."/>
            <person name="Tomley F."/>
            <person name="Pain A."/>
        </authorList>
    </citation>
    <scope>NUCLEOTIDE SEQUENCE [LARGE SCALE GENOMIC DNA]</scope>
    <source>
        <strain evidence="4">Weybridge</strain>
    </source>
</reference>
<evidence type="ECO:0000313" key="4">
    <source>
        <dbReference type="EMBL" id="CDJ59621.1"/>
    </source>
</evidence>
<keyword evidence="2" id="KW-0472">Membrane</keyword>
<protein>
    <recommendedName>
        <fullName evidence="3">Protein kinase domain-containing protein</fullName>
    </recommendedName>
</protein>
<dbReference type="GeneID" id="25336340"/>
<dbReference type="GO" id="GO:0004672">
    <property type="term" value="F:protein kinase activity"/>
    <property type="evidence" value="ECO:0007669"/>
    <property type="project" value="InterPro"/>
</dbReference>
<feature type="transmembrane region" description="Helical" evidence="2">
    <location>
        <begin position="60"/>
        <end position="81"/>
    </location>
</feature>
<keyword evidence="2" id="KW-0812">Transmembrane</keyword>
<feature type="domain" description="Protein kinase" evidence="3">
    <location>
        <begin position="234"/>
        <end position="539"/>
    </location>
</feature>
<sequence length="546" mass="59914">MDGPLEPRLAANVGQEAVEAEAIVTPKSGLSSSEDRVSSGGKQGSSGRRNKSTTEGLGRVFLPCVIVAFITGVLLGTQLPLERIRRSFPFHTSPLREHKEQQLLLEAPPPPPSLARGPVQDEVAPGATEVDDATLSPASQLPPYDQWGLPFLHHFEQTLPPELKRGKEEIATLLRESCSSKPETSLFSHTIARKAASVLSAGTMDNLVGIAITLREVEPIKPNGEETTHAPRSVLIRGILSVGYPSIVMEVEDTETGNMYSMRMRVFSAAGVQSVIEEAKLLASAQRWADSEESIARQASCGIPAHLVAKQKGFAIPLFVGNLANMPKVTLHGGFYFFSRVQIFGRLHGEFRFGSLVTANLSMHAKEYMGRRLVQTVLKLQQALLSHNNLDWTSIYALPDGSFLLGGFDSCIPFGQAIGVHIRLSGKHVEPTLRIQENLYAESAVPQANSDLWSLGMLLYELFTGGSVPYTEDEADYAEHGLKMSKYLIDSEVDPVELVLELNEANCPPRWVQLILRLLHPVRGTRITAWGILMEFPDLTEHHLPR</sequence>
<dbReference type="Gene3D" id="1.10.510.10">
    <property type="entry name" value="Transferase(Phosphotransferase) domain 1"/>
    <property type="match status" value="1"/>
</dbReference>